<evidence type="ECO:0000313" key="1">
    <source>
        <dbReference type="EMBL" id="MBM7620110.1"/>
    </source>
</evidence>
<dbReference type="Gene3D" id="1.10.1740.10">
    <property type="match status" value="1"/>
</dbReference>
<dbReference type="EMBL" id="JAFBED010000004">
    <property type="protein sequence ID" value="MBM7620110.1"/>
    <property type="molecule type" value="Genomic_DNA"/>
</dbReference>
<sequence>MRTKIQALITIVNGRDRSAFGKFYLEYEDLLYKIATRYAANSGDAEALLERLFEELWNRPEVLWQTREKHLSVLLVKRMIFLCEERALGRAE</sequence>
<dbReference type="Proteomes" id="UP000737402">
    <property type="component" value="Unassembled WGS sequence"/>
</dbReference>
<dbReference type="GO" id="GO:0000428">
    <property type="term" value="C:DNA-directed RNA polymerase complex"/>
    <property type="evidence" value="ECO:0007669"/>
    <property type="project" value="UniProtKB-KW"/>
</dbReference>
<comment type="caution">
    <text evidence="1">The sequence shown here is derived from an EMBL/GenBank/DDBJ whole genome shotgun (WGS) entry which is preliminary data.</text>
</comment>
<reference evidence="1 2" key="1">
    <citation type="submission" date="2021-01" db="EMBL/GenBank/DDBJ databases">
        <title>Genomic Encyclopedia of Type Strains, Phase IV (KMG-IV): sequencing the most valuable type-strain genomes for metagenomic binning, comparative biology and taxonomic classification.</title>
        <authorList>
            <person name="Goeker M."/>
        </authorList>
    </citation>
    <scope>NUCLEOTIDE SEQUENCE [LARGE SCALE GENOMIC DNA]</scope>
    <source>
        <strain evidence="1 2">DSM 25879</strain>
    </source>
</reference>
<keyword evidence="2" id="KW-1185">Reference proteome</keyword>
<proteinExistence type="predicted"/>
<evidence type="ECO:0000313" key="2">
    <source>
        <dbReference type="Proteomes" id="UP000737402"/>
    </source>
</evidence>
<name>A0ABS2NZG9_9BACI</name>
<dbReference type="InterPro" id="IPR013325">
    <property type="entry name" value="RNA_pol_sigma_r2"/>
</dbReference>
<accession>A0ABS2NZG9</accession>
<keyword evidence="1" id="KW-0240">DNA-directed RNA polymerase</keyword>
<keyword evidence="1" id="KW-0804">Transcription</keyword>
<dbReference type="SUPFAM" id="SSF88946">
    <property type="entry name" value="Sigma2 domain of RNA polymerase sigma factors"/>
    <property type="match status" value="1"/>
</dbReference>
<organism evidence="1 2">
    <name type="scientific">Sutcliffiella tianshenii</name>
    <dbReference type="NCBI Taxonomy" id="1463404"/>
    <lineage>
        <taxon>Bacteria</taxon>
        <taxon>Bacillati</taxon>
        <taxon>Bacillota</taxon>
        <taxon>Bacilli</taxon>
        <taxon>Bacillales</taxon>
        <taxon>Bacillaceae</taxon>
        <taxon>Sutcliffiella</taxon>
    </lineage>
</organism>
<protein>
    <submittedName>
        <fullName evidence="1">DNA-directed RNA polymerase specialized sigma24 family protein</fullName>
    </submittedName>
</protein>
<dbReference type="RefSeq" id="WP_204415573.1">
    <property type="nucleotide sequence ID" value="NZ_JAFBED010000004.1"/>
</dbReference>
<gene>
    <name evidence="1" type="ORF">JOC95_001963</name>
</gene>